<evidence type="ECO:0000313" key="2">
    <source>
        <dbReference type="Proteomes" id="UP000026915"/>
    </source>
</evidence>
<reference evidence="1 2" key="1">
    <citation type="journal article" date="2013" name="Genome Biol.">
        <title>The genome sequence of the most widely cultivated cacao type and its use to identify candidate genes regulating pod color.</title>
        <authorList>
            <person name="Motamayor J.C."/>
            <person name="Mockaitis K."/>
            <person name="Schmutz J."/>
            <person name="Haiminen N."/>
            <person name="Iii D.L."/>
            <person name="Cornejo O."/>
            <person name="Findley S.D."/>
            <person name="Zheng P."/>
            <person name="Utro F."/>
            <person name="Royaert S."/>
            <person name="Saski C."/>
            <person name="Jenkins J."/>
            <person name="Podicheti R."/>
            <person name="Zhao M."/>
            <person name="Scheffler B.E."/>
            <person name="Stack J.C."/>
            <person name="Feltus F.A."/>
            <person name="Mustiga G.M."/>
            <person name="Amores F."/>
            <person name="Phillips W."/>
            <person name="Marelli J.P."/>
            <person name="May G.D."/>
            <person name="Shapiro H."/>
            <person name="Ma J."/>
            <person name="Bustamante C.D."/>
            <person name="Schnell R.J."/>
            <person name="Main D."/>
            <person name="Gilbert D."/>
            <person name="Parida L."/>
            <person name="Kuhn D.N."/>
        </authorList>
    </citation>
    <scope>NUCLEOTIDE SEQUENCE [LARGE SCALE GENOMIC DNA]</scope>
    <source>
        <strain evidence="2">cv. Matina 1-6</strain>
    </source>
</reference>
<dbReference type="Gramene" id="EOY03878">
    <property type="protein sequence ID" value="EOY03878"/>
    <property type="gene ID" value="TCM_019088"/>
</dbReference>
<protein>
    <submittedName>
        <fullName evidence="1">Uncharacterized protein</fullName>
    </submittedName>
</protein>
<evidence type="ECO:0000313" key="1">
    <source>
        <dbReference type="EMBL" id="EOY03878.1"/>
    </source>
</evidence>
<dbReference type="AlphaFoldDB" id="A0A061EGT7"/>
<proteinExistence type="predicted"/>
<dbReference type="Proteomes" id="UP000026915">
    <property type="component" value="Chromosome 4"/>
</dbReference>
<dbReference type="InParanoid" id="A0A061EGT7"/>
<gene>
    <name evidence="1" type="ORF">TCM_019088</name>
</gene>
<dbReference type="Gene3D" id="2.40.70.10">
    <property type="entry name" value="Acid Proteases"/>
    <property type="match status" value="1"/>
</dbReference>
<name>A0A061EGT7_THECC</name>
<dbReference type="EMBL" id="CM001882">
    <property type="protein sequence ID" value="EOY03878.1"/>
    <property type="molecule type" value="Genomic_DNA"/>
</dbReference>
<organism evidence="1 2">
    <name type="scientific">Theobroma cacao</name>
    <name type="common">Cacao</name>
    <name type="synonym">Cocoa</name>
    <dbReference type="NCBI Taxonomy" id="3641"/>
    <lineage>
        <taxon>Eukaryota</taxon>
        <taxon>Viridiplantae</taxon>
        <taxon>Streptophyta</taxon>
        <taxon>Embryophyta</taxon>
        <taxon>Tracheophyta</taxon>
        <taxon>Spermatophyta</taxon>
        <taxon>Magnoliopsida</taxon>
        <taxon>eudicotyledons</taxon>
        <taxon>Gunneridae</taxon>
        <taxon>Pentapetalae</taxon>
        <taxon>rosids</taxon>
        <taxon>malvids</taxon>
        <taxon>Malvales</taxon>
        <taxon>Malvaceae</taxon>
        <taxon>Byttnerioideae</taxon>
        <taxon>Theobroma</taxon>
    </lineage>
</organism>
<accession>A0A061EGT7</accession>
<keyword evidence="2" id="KW-1185">Reference proteome</keyword>
<dbReference type="InterPro" id="IPR021109">
    <property type="entry name" value="Peptidase_aspartic_dom_sf"/>
</dbReference>
<sequence length="266" mass="29723">MVATKSLIKFRKPKVEKDIGKGKTFYHLLPIMCRGVAPADSLARGVRDCPKRSKLSTIAQKDSDEQLRGETLRLGTMLLVALKQHKSSYTKGLMCVNIMVAGKKPNALVDTSVSDLFAFVNTAKMLGLDTMVRASHIKTVNSTEVPTLATVSNVSMQLGQRVVPMRGEETYIATLSMNESETNQVALVSSEVVRFLDEYIDVMLVKLPSYLPRKWGVDHKIELVPVHEKPKHGIGVQMVHDTQEHIRVQLRCVERQLARKLCRITS</sequence>
<dbReference type="HOGENOM" id="CLU_1047369_0_0_1"/>